<dbReference type="EMBL" id="JARBHB010000004">
    <property type="protein sequence ID" value="KAJ8886821.1"/>
    <property type="molecule type" value="Genomic_DNA"/>
</dbReference>
<dbReference type="SUPFAM" id="SSF46689">
    <property type="entry name" value="Homeodomain-like"/>
    <property type="match status" value="1"/>
</dbReference>
<comment type="subcellular location">
    <subcellularLocation>
        <location evidence="1">Nucleus</location>
    </subcellularLocation>
</comment>
<dbReference type="InterPro" id="IPR009057">
    <property type="entry name" value="Homeodomain-like_sf"/>
</dbReference>
<feature type="domain" description="HTH psq-type" evidence="2">
    <location>
        <begin position="23"/>
        <end position="62"/>
    </location>
</feature>
<dbReference type="InterPro" id="IPR007889">
    <property type="entry name" value="HTH_Psq"/>
</dbReference>
<name>A0ABQ9HRV8_9NEOP</name>
<comment type="caution">
    <text evidence="3">The sequence shown here is derived from an EMBL/GenBank/DDBJ whole genome shotgun (WGS) entry which is preliminary data.</text>
</comment>
<dbReference type="Proteomes" id="UP001159363">
    <property type="component" value="Chromosome X"/>
</dbReference>
<dbReference type="Pfam" id="PF05225">
    <property type="entry name" value="HTH_psq"/>
    <property type="match status" value="1"/>
</dbReference>
<keyword evidence="4" id="KW-1185">Reference proteome</keyword>
<evidence type="ECO:0000259" key="2">
    <source>
        <dbReference type="Pfam" id="PF05225"/>
    </source>
</evidence>
<evidence type="ECO:0000313" key="3">
    <source>
        <dbReference type="EMBL" id="KAJ8886821.1"/>
    </source>
</evidence>
<protein>
    <recommendedName>
        <fullName evidence="2">HTH psq-type domain-containing protein</fullName>
    </recommendedName>
</protein>
<proteinExistence type="predicted"/>
<accession>A0ABQ9HRV8</accession>
<reference evidence="3 4" key="1">
    <citation type="submission" date="2023-02" db="EMBL/GenBank/DDBJ databases">
        <title>LHISI_Scaffold_Assembly.</title>
        <authorList>
            <person name="Stuart O.P."/>
            <person name="Cleave R."/>
            <person name="Magrath M.J.L."/>
            <person name="Mikheyev A.S."/>
        </authorList>
    </citation>
    <scope>NUCLEOTIDE SEQUENCE [LARGE SCALE GENOMIC DNA]</scope>
    <source>
        <strain evidence="3">Daus_M_001</strain>
        <tissue evidence="3">Leg muscle</tissue>
    </source>
</reference>
<sequence>MFALSVQMPKQWVRTTTRGIYTAEQISSAIHALESGTTIRQAGREFSIAEATIRLRMKTGSTEPTVLRRKSTFSRQQEGELSDHVLEVANLFYGMTPVE</sequence>
<organism evidence="3 4">
    <name type="scientific">Dryococelus australis</name>
    <dbReference type="NCBI Taxonomy" id="614101"/>
    <lineage>
        <taxon>Eukaryota</taxon>
        <taxon>Metazoa</taxon>
        <taxon>Ecdysozoa</taxon>
        <taxon>Arthropoda</taxon>
        <taxon>Hexapoda</taxon>
        <taxon>Insecta</taxon>
        <taxon>Pterygota</taxon>
        <taxon>Neoptera</taxon>
        <taxon>Polyneoptera</taxon>
        <taxon>Phasmatodea</taxon>
        <taxon>Verophasmatodea</taxon>
        <taxon>Anareolatae</taxon>
        <taxon>Phasmatidae</taxon>
        <taxon>Eurycanthinae</taxon>
        <taxon>Dryococelus</taxon>
    </lineage>
</organism>
<evidence type="ECO:0000313" key="4">
    <source>
        <dbReference type="Proteomes" id="UP001159363"/>
    </source>
</evidence>
<gene>
    <name evidence="3" type="ORF">PR048_013033</name>
</gene>
<evidence type="ECO:0000256" key="1">
    <source>
        <dbReference type="ARBA" id="ARBA00004123"/>
    </source>
</evidence>